<dbReference type="PANTHER" id="PTHR33271">
    <property type="entry name" value="OS04G0445200 PROTEIN"/>
    <property type="match status" value="1"/>
</dbReference>
<protein>
    <submittedName>
        <fullName evidence="2">Cupin domain-containing protein</fullName>
    </submittedName>
</protein>
<dbReference type="SUPFAM" id="SSF51182">
    <property type="entry name" value="RmlC-like cupins"/>
    <property type="match status" value="1"/>
</dbReference>
<dbReference type="GeneID" id="94440221"/>
<dbReference type="PANTHER" id="PTHR33271:SF22">
    <property type="entry name" value="OS04G0445200 PROTEIN"/>
    <property type="match status" value="1"/>
</dbReference>
<name>A0A2V2F737_9FIRM</name>
<dbReference type="RefSeq" id="WP_022937040.1">
    <property type="nucleotide sequence ID" value="NZ_BAABZA010000001.1"/>
</dbReference>
<evidence type="ECO:0000313" key="4">
    <source>
        <dbReference type="Proteomes" id="UP000247612"/>
    </source>
</evidence>
<gene>
    <name evidence="3" type="ORF">DES51_105139</name>
    <name evidence="2" type="ORF">MQE39_15485</name>
</gene>
<sequence length="91" mass="10809">MKPVFVRKPTEEQKALLLAQPTWEHEPETWEASYDEREETCLVIEGEAYVQTQDGIRYHFAAGDLVTFQPNMDCIWCVEKKIKKHYIFDMK</sequence>
<dbReference type="InterPro" id="IPR011051">
    <property type="entry name" value="RmlC_Cupin_sf"/>
</dbReference>
<dbReference type="EMBL" id="JALDAW010000023">
    <property type="protein sequence ID" value="MDY5169523.1"/>
    <property type="molecule type" value="Genomic_DNA"/>
</dbReference>
<dbReference type="InterPro" id="IPR014710">
    <property type="entry name" value="RmlC-like_jellyroll"/>
</dbReference>
<feature type="domain" description="(S)-ureidoglycine aminohydrolase cupin" evidence="1">
    <location>
        <begin position="19"/>
        <end position="86"/>
    </location>
</feature>
<dbReference type="AlphaFoldDB" id="A0A2V2F737"/>
<reference evidence="2" key="2">
    <citation type="submission" date="2022-03" db="EMBL/GenBank/DDBJ databases">
        <title>First case of bacteraemia caused by Dielma fastidiosa in a patient hospitalised with diverticulitis.</title>
        <authorList>
            <person name="Forman-Ankjaer B."/>
            <person name="Hvid-Jensen F."/>
            <person name="Kobel C.M."/>
            <person name="Greve T."/>
        </authorList>
    </citation>
    <scope>NUCLEOTIDE SEQUENCE</scope>
    <source>
        <strain evidence="2">AUH_DF_2021</strain>
    </source>
</reference>
<evidence type="ECO:0000259" key="1">
    <source>
        <dbReference type="Pfam" id="PF05899"/>
    </source>
</evidence>
<proteinExistence type="predicted"/>
<dbReference type="InterPro" id="IPR008579">
    <property type="entry name" value="UGlyAH_Cupin_dom"/>
</dbReference>
<organism evidence="3 4">
    <name type="scientific">Dielma fastidiosa</name>
    <dbReference type="NCBI Taxonomy" id="1034346"/>
    <lineage>
        <taxon>Bacteria</taxon>
        <taxon>Bacillati</taxon>
        <taxon>Bacillota</taxon>
        <taxon>Erysipelotrichia</taxon>
        <taxon>Erysipelotrichales</taxon>
        <taxon>Erysipelotrichaceae</taxon>
        <taxon>Dielma</taxon>
    </lineage>
</organism>
<evidence type="ECO:0000313" key="3">
    <source>
        <dbReference type="EMBL" id="PXX79665.1"/>
    </source>
</evidence>
<evidence type="ECO:0000313" key="2">
    <source>
        <dbReference type="EMBL" id="MDY5169523.1"/>
    </source>
</evidence>
<dbReference type="STRING" id="1034346.GCA_000313565_00731"/>
<keyword evidence="4" id="KW-1185">Reference proteome</keyword>
<comment type="caution">
    <text evidence="3">The sequence shown here is derived from an EMBL/GenBank/DDBJ whole genome shotgun (WGS) entry which is preliminary data.</text>
</comment>
<reference evidence="3 4" key="1">
    <citation type="submission" date="2018-05" db="EMBL/GenBank/DDBJ databases">
        <title>Genomic Encyclopedia of Type Strains, Phase IV (KMG-IV): sequencing the most valuable type-strain genomes for metagenomic binning, comparative biology and taxonomic classification.</title>
        <authorList>
            <person name="Goeker M."/>
        </authorList>
    </citation>
    <scope>NUCLEOTIDE SEQUENCE [LARGE SCALE GENOMIC DNA]</scope>
    <source>
        <strain evidence="3 4">JC118</strain>
    </source>
</reference>
<dbReference type="OrthoDB" id="9799053at2"/>
<dbReference type="Pfam" id="PF05899">
    <property type="entry name" value="Cupin_3"/>
    <property type="match status" value="1"/>
</dbReference>
<dbReference type="Proteomes" id="UP000247612">
    <property type="component" value="Unassembled WGS sequence"/>
</dbReference>
<dbReference type="EMBL" id="QJKH01000005">
    <property type="protein sequence ID" value="PXX79665.1"/>
    <property type="molecule type" value="Genomic_DNA"/>
</dbReference>
<dbReference type="Gene3D" id="2.60.120.10">
    <property type="entry name" value="Jelly Rolls"/>
    <property type="match status" value="1"/>
</dbReference>
<dbReference type="Proteomes" id="UP001276902">
    <property type="component" value="Unassembled WGS sequence"/>
</dbReference>
<accession>A0A2V2F737</accession>